<protein>
    <recommendedName>
        <fullName evidence="3">Carboxylic ester hydrolase</fullName>
        <ecNumber evidence="3">3.1.1.-</ecNumber>
    </recommendedName>
</protein>
<dbReference type="InterPro" id="IPR029058">
    <property type="entry name" value="AB_hydrolase_fold"/>
</dbReference>
<feature type="signal peptide" evidence="3">
    <location>
        <begin position="1"/>
        <end position="21"/>
    </location>
</feature>
<dbReference type="PROSITE" id="PS00122">
    <property type="entry name" value="CARBOXYLESTERASE_B_1"/>
    <property type="match status" value="1"/>
</dbReference>
<name>A0ABY4U318_9SPHN</name>
<dbReference type="InterPro" id="IPR002018">
    <property type="entry name" value="CarbesteraseB"/>
</dbReference>
<dbReference type="EMBL" id="CP098494">
    <property type="protein sequence ID" value="USA60498.1"/>
    <property type="molecule type" value="Genomic_DNA"/>
</dbReference>
<dbReference type="PANTHER" id="PTHR11559">
    <property type="entry name" value="CARBOXYLESTERASE"/>
    <property type="match status" value="1"/>
</dbReference>
<sequence>MRGTPAALVGVMLITAFQAPAIHAQMPEPIDAVTVDVTAGALQGSRENGVLVFRGVPYASPPTGEYRWRPPQPVKPWSGVRSATAHEPACTQPVDLDTTVANFGGVNGAQAEDCLYLTITAPENASGAPVLVWFHGGAFFLGAGSLGSYDGTANARQGVITVSVNYRLGALANFVHPALAAQHSDEPQGNYALQDSVAALEWVKNNIAAFGGDASRVTIAGQSAGGGIVTNLLALTSAKGLFDKAIVESGSLLLPDRPREKAEEMAVDALAGIGIGADATADELRSVSAQTFAASNDLRAGFFFTPDAKFKPKAAIDALRAGEETDVPLLVGTNRGEGGFGAARSFATLAGDEGAPAFLYRFDHTPAFRAQEWTNGPVHSAELMFAFDSIDQSSWGGERADAADRELAKTVNGCWVAFIKMPAGAQSFECADGFVWEPYEKGGQAALIETDGLRMAPADALPDGPGKTE</sequence>
<feature type="chain" id="PRO_5044990072" description="Carboxylic ester hydrolase" evidence="3">
    <location>
        <begin position="22"/>
        <end position="469"/>
    </location>
</feature>
<evidence type="ECO:0000256" key="1">
    <source>
        <dbReference type="ARBA" id="ARBA00005964"/>
    </source>
</evidence>
<dbReference type="EC" id="3.1.1.-" evidence="3"/>
<evidence type="ECO:0000256" key="2">
    <source>
        <dbReference type="ARBA" id="ARBA00022801"/>
    </source>
</evidence>
<dbReference type="Pfam" id="PF00135">
    <property type="entry name" value="COesterase"/>
    <property type="match status" value="1"/>
</dbReference>
<comment type="similarity">
    <text evidence="1 3">Belongs to the type-B carboxylesterase/lipase family.</text>
</comment>
<feature type="domain" description="Carboxylesterase type B" evidence="4">
    <location>
        <begin position="33"/>
        <end position="344"/>
    </location>
</feature>
<evidence type="ECO:0000256" key="3">
    <source>
        <dbReference type="RuleBase" id="RU361235"/>
    </source>
</evidence>
<keyword evidence="6" id="KW-1185">Reference proteome</keyword>
<dbReference type="InterPro" id="IPR019826">
    <property type="entry name" value="Carboxylesterase_B_AS"/>
</dbReference>
<dbReference type="SUPFAM" id="SSF53474">
    <property type="entry name" value="alpha/beta-Hydrolases"/>
    <property type="match status" value="1"/>
</dbReference>
<keyword evidence="3" id="KW-0732">Signal</keyword>
<dbReference type="Proteomes" id="UP001056619">
    <property type="component" value="Chromosome"/>
</dbReference>
<organism evidence="5 6">
    <name type="scientific">Qipengyuania citrea</name>
    <dbReference type="NCBI Taxonomy" id="225971"/>
    <lineage>
        <taxon>Bacteria</taxon>
        <taxon>Pseudomonadati</taxon>
        <taxon>Pseudomonadota</taxon>
        <taxon>Alphaproteobacteria</taxon>
        <taxon>Sphingomonadales</taxon>
        <taxon>Erythrobacteraceae</taxon>
        <taxon>Qipengyuania</taxon>
    </lineage>
</organism>
<gene>
    <name evidence="5" type="ORF">NCF85_10315</name>
</gene>
<evidence type="ECO:0000313" key="5">
    <source>
        <dbReference type="EMBL" id="USA60498.1"/>
    </source>
</evidence>
<dbReference type="InterPro" id="IPR050309">
    <property type="entry name" value="Type-B_Carboxylest/Lipase"/>
</dbReference>
<proteinExistence type="inferred from homology"/>
<dbReference type="RefSeq" id="WP_301641540.1">
    <property type="nucleotide sequence ID" value="NZ_CP098494.1"/>
</dbReference>
<evidence type="ECO:0000259" key="4">
    <source>
        <dbReference type="Pfam" id="PF00135"/>
    </source>
</evidence>
<keyword evidence="2 3" id="KW-0378">Hydrolase</keyword>
<reference evidence="5 6" key="1">
    <citation type="submission" date="2022-06" db="EMBL/GenBank/DDBJ databases">
        <authorList>
            <person name="Liu G."/>
        </authorList>
    </citation>
    <scope>NUCLEOTIDE SEQUENCE [LARGE SCALE GENOMIC DNA]</scope>
    <source>
        <strain evidence="5 6">E4</strain>
    </source>
</reference>
<evidence type="ECO:0000313" key="6">
    <source>
        <dbReference type="Proteomes" id="UP001056619"/>
    </source>
</evidence>
<dbReference type="Gene3D" id="3.40.50.1820">
    <property type="entry name" value="alpha/beta hydrolase"/>
    <property type="match status" value="2"/>
</dbReference>
<accession>A0ABY4U318</accession>